<dbReference type="NCBIfam" id="TIGR01730">
    <property type="entry name" value="RND_mfp"/>
    <property type="match status" value="1"/>
</dbReference>
<dbReference type="AlphaFoldDB" id="A0A6F8VEC7"/>
<dbReference type="Pfam" id="PF25967">
    <property type="entry name" value="RND-MFP_C"/>
    <property type="match status" value="1"/>
</dbReference>
<comment type="similarity">
    <text evidence="2">Belongs to the membrane fusion protein (MFP) (TC 8.A.1) family.</text>
</comment>
<dbReference type="Pfam" id="PF25954">
    <property type="entry name" value="Beta-barrel_RND_2"/>
    <property type="match status" value="1"/>
</dbReference>
<dbReference type="InterPro" id="IPR058625">
    <property type="entry name" value="MdtA-like_BSH"/>
</dbReference>
<dbReference type="Proteomes" id="UP000502260">
    <property type="component" value="Chromosome"/>
</dbReference>
<evidence type="ECO:0000256" key="2">
    <source>
        <dbReference type="ARBA" id="ARBA00009477"/>
    </source>
</evidence>
<feature type="domain" description="Multidrug resistance protein MdtA-like barrel-sandwich hybrid" evidence="4">
    <location>
        <begin position="66"/>
        <end position="209"/>
    </location>
</feature>
<dbReference type="InterPro" id="IPR058792">
    <property type="entry name" value="Beta-barrel_RND_2"/>
</dbReference>
<evidence type="ECO:0000259" key="5">
    <source>
        <dbReference type="Pfam" id="PF25954"/>
    </source>
</evidence>
<dbReference type="PANTHER" id="PTHR30469">
    <property type="entry name" value="MULTIDRUG RESISTANCE PROTEIN MDTA"/>
    <property type="match status" value="1"/>
</dbReference>
<keyword evidence="8" id="KW-1185">Reference proteome</keyword>
<reference evidence="8" key="1">
    <citation type="submission" date="2020-03" db="EMBL/GenBank/DDBJ databases">
        <title>Complete genome sequence of sulfur-oxidizing bacterium skT11.</title>
        <authorList>
            <person name="Kanda M."/>
            <person name="Kojima H."/>
            <person name="Fukui M."/>
        </authorList>
    </citation>
    <scope>NUCLEOTIDE SEQUENCE [LARGE SCALE GENOMIC DNA]</scope>
    <source>
        <strain evidence="8">skT11</strain>
    </source>
</reference>
<dbReference type="PANTHER" id="PTHR30469:SF15">
    <property type="entry name" value="HLYD FAMILY OF SECRETION PROTEINS"/>
    <property type="match status" value="1"/>
</dbReference>
<evidence type="ECO:0000256" key="3">
    <source>
        <dbReference type="ARBA" id="ARBA00022448"/>
    </source>
</evidence>
<gene>
    <name evidence="7" type="primary">nolF</name>
    <name evidence="7" type="ORF">SKTS_29200</name>
</gene>
<evidence type="ECO:0000259" key="6">
    <source>
        <dbReference type="Pfam" id="PF25967"/>
    </source>
</evidence>
<evidence type="ECO:0000313" key="7">
    <source>
        <dbReference type="EMBL" id="BCB28034.1"/>
    </source>
</evidence>
<dbReference type="Gene3D" id="2.40.420.20">
    <property type="match status" value="1"/>
</dbReference>
<dbReference type="EMBL" id="AP022853">
    <property type="protein sequence ID" value="BCB28034.1"/>
    <property type="molecule type" value="Genomic_DNA"/>
</dbReference>
<dbReference type="SUPFAM" id="SSF111369">
    <property type="entry name" value="HlyD-like secretion proteins"/>
    <property type="match status" value="1"/>
</dbReference>
<dbReference type="Pfam" id="PF25917">
    <property type="entry name" value="BSH_RND"/>
    <property type="match status" value="1"/>
</dbReference>
<dbReference type="GO" id="GO:0015562">
    <property type="term" value="F:efflux transmembrane transporter activity"/>
    <property type="evidence" value="ECO:0007669"/>
    <property type="project" value="TreeGrafter"/>
</dbReference>
<feature type="domain" description="CusB-like beta-barrel" evidence="5">
    <location>
        <begin position="233"/>
        <end position="295"/>
    </location>
</feature>
<evidence type="ECO:0000259" key="4">
    <source>
        <dbReference type="Pfam" id="PF25917"/>
    </source>
</evidence>
<proteinExistence type="inferred from homology"/>
<dbReference type="InterPro" id="IPR058627">
    <property type="entry name" value="MdtA-like_C"/>
</dbReference>
<feature type="domain" description="Multidrug resistance protein MdtA-like C-terminal permuted SH3" evidence="6">
    <location>
        <begin position="316"/>
        <end position="371"/>
    </location>
</feature>
<dbReference type="Gene3D" id="2.40.50.100">
    <property type="match status" value="1"/>
</dbReference>
<dbReference type="GO" id="GO:1990281">
    <property type="term" value="C:efflux pump complex"/>
    <property type="evidence" value="ECO:0007669"/>
    <property type="project" value="TreeGrafter"/>
</dbReference>
<evidence type="ECO:0000256" key="1">
    <source>
        <dbReference type="ARBA" id="ARBA00004196"/>
    </source>
</evidence>
<evidence type="ECO:0000313" key="8">
    <source>
        <dbReference type="Proteomes" id="UP000502260"/>
    </source>
</evidence>
<dbReference type="Gene3D" id="2.40.30.170">
    <property type="match status" value="1"/>
</dbReference>
<comment type="subcellular location">
    <subcellularLocation>
        <location evidence="1">Cell envelope</location>
    </subcellularLocation>
</comment>
<dbReference type="InterPro" id="IPR006143">
    <property type="entry name" value="RND_pump_MFP"/>
</dbReference>
<name>A0A6F8VEC7_9PROT</name>
<protein>
    <submittedName>
        <fullName evidence="7">RND transporter</fullName>
    </submittedName>
</protein>
<dbReference type="Gene3D" id="1.10.287.470">
    <property type="entry name" value="Helix hairpin bin"/>
    <property type="match status" value="1"/>
</dbReference>
<keyword evidence="3" id="KW-0813">Transport</keyword>
<sequence>MDLPTKARKFPLRLILALALLALLFAAGWYGTRAKPVVVVVTQVEPGTVEATVANTRAGTVKACRRARLAPQSGGQIAHLLVHEGERVKAGQVLLELWNEDLSAQEKLSRQQLNSAQAGIQQACTVAAQFERDAERTRELKARGFVSDARLDQAVSDAKARRAACDAARTDAGQARERIAVARAGMDRTQLRAPFDGIVAEVTGELGEFTTPSPPGIPTPPAIDLIDDSCLYVSAPIDEVDAPHVQVGMLARITLDAMPGRHFGGKVRRIAPYVLDLEKQARTVEVEVQFDDPAATKALLVGYSADVEIVYTTHPNVVRIPTAALLEGDKVLVLRPGDERLEERQVRTGLSNWEYSEITGGLKAGEQIVTSLDRAGVKAGVRVAVEQAGSKPNGHGK</sequence>
<organism evidence="7 8">
    <name type="scientific">Sulfurimicrobium lacus</name>
    <dbReference type="NCBI Taxonomy" id="2715678"/>
    <lineage>
        <taxon>Bacteria</taxon>
        <taxon>Pseudomonadati</taxon>
        <taxon>Pseudomonadota</taxon>
        <taxon>Betaproteobacteria</taxon>
        <taxon>Nitrosomonadales</taxon>
        <taxon>Sulfuricellaceae</taxon>
        <taxon>Sulfurimicrobium</taxon>
    </lineage>
</organism>
<dbReference type="RefSeq" id="WP_173066725.1">
    <property type="nucleotide sequence ID" value="NZ_AP022853.1"/>
</dbReference>
<dbReference type="KEGG" id="slac:SKTS_29200"/>
<accession>A0A6F8VEC7</accession>